<dbReference type="RefSeq" id="WP_012226426.1">
    <property type="nucleotide sequence ID" value="NZ_JABEQG010000006.1"/>
</dbReference>
<dbReference type="GO" id="GO:0005886">
    <property type="term" value="C:plasma membrane"/>
    <property type="evidence" value="ECO:0007669"/>
    <property type="project" value="UniProtKB-SubCell"/>
</dbReference>
<evidence type="ECO:0000256" key="7">
    <source>
        <dbReference type="SAM" id="Phobius"/>
    </source>
</evidence>
<feature type="transmembrane region" description="Helical" evidence="7">
    <location>
        <begin position="35"/>
        <end position="56"/>
    </location>
</feature>
<feature type="transmembrane region" description="Helical" evidence="7">
    <location>
        <begin position="120"/>
        <end position="140"/>
    </location>
</feature>
<keyword evidence="4 7" id="KW-0812">Transmembrane</keyword>
<dbReference type="PANTHER" id="PTHR30506:SF3">
    <property type="entry name" value="UPF0126 INNER MEMBRANE PROTEIN YADS-RELATED"/>
    <property type="match status" value="1"/>
</dbReference>
<evidence type="ECO:0000259" key="8">
    <source>
        <dbReference type="Pfam" id="PF03458"/>
    </source>
</evidence>
<evidence type="ECO:0000256" key="3">
    <source>
        <dbReference type="ARBA" id="ARBA00022475"/>
    </source>
</evidence>
<feature type="transmembrane region" description="Helical" evidence="7">
    <location>
        <begin position="181"/>
        <end position="201"/>
    </location>
</feature>
<evidence type="ECO:0000313" key="9">
    <source>
        <dbReference type="EMBL" id="MBB2155669.1"/>
    </source>
</evidence>
<keyword evidence="6 7" id="KW-0472">Membrane</keyword>
<evidence type="ECO:0000256" key="5">
    <source>
        <dbReference type="ARBA" id="ARBA00022989"/>
    </source>
</evidence>
<accession>A0A7W4FDS3</accession>
<keyword evidence="3" id="KW-1003">Cell membrane</keyword>
<dbReference type="Proteomes" id="UP000550787">
    <property type="component" value="Unassembled WGS sequence"/>
</dbReference>
<feature type="domain" description="Glycine transporter" evidence="8">
    <location>
        <begin position="99"/>
        <end position="171"/>
    </location>
</feature>
<comment type="similarity">
    <text evidence="2">Belongs to the UPF0126 family.</text>
</comment>
<evidence type="ECO:0000256" key="6">
    <source>
        <dbReference type="ARBA" id="ARBA00023136"/>
    </source>
</evidence>
<dbReference type="EMBL" id="JABEQG010000006">
    <property type="protein sequence ID" value="MBB2155669.1"/>
    <property type="molecule type" value="Genomic_DNA"/>
</dbReference>
<feature type="transmembrane region" description="Helical" evidence="7">
    <location>
        <begin position="68"/>
        <end position="88"/>
    </location>
</feature>
<keyword evidence="5 7" id="KW-1133">Transmembrane helix</keyword>
<reference evidence="9 10" key="1">
    <citation type="submission" date="2020-04" db="EMBL/GenBank/DDBJ databases">
        <title>Description of novel Gluconacetobacter.</title>
        <authorList>
            <person name="Sombolestani A."/>
        </authorList>
    </citation>
    <scope>NUCLEOTIDE SEQUENCE [LARGE SCALE GENOMIC DNA]</scope>
    <source>
        <strain evidence="9 10">LMG 7603</strain>
    </source>
</reference>
<feature type="domain" description="Glycine transporter" evidence="8">
    <location>
        <begin position="11"/>
        <end position="83"/>
    </location>
</feature>
<dbReference type="InterPro" id="IPR005115">
    <property type="entry name" value="Gly_transporter"/>
</dbReference>
<evidence type="ECO:0000313" key="10">
    <source>
        <dbReference type="Proteomes" id="UP000550787"/>
    </source>
</evidence>
<comment type="subcellular location">
    <subcellularLocation>
        <location evidence="1">Cell membrane</location>
        <topology evidence="1">Multi-pass membrane protein</topology>
    </subcellularLocation>
</comment>
<name>A0A7W4FDS3_GLUDI</name>
<feature type="transmembrane region" description="Helical" evidence="7">
    <location>
        <begin position="7"/>
        <end position="29"/>
    </location>
</feature>
<protein>
    <submittedName>
        <fullName evidence="9">Trimeric intracellular cation channel family protein</fullName>
    </submittedName>
</protein>
<evidence type="ECO:0000256" key="1">
    <source>
        <dbReference type="ARBA" id="ARBA00004651"/>
    </source>
</evidence>
<dbReference type="AlphaFoldDB" id="A0A7W4FDS3"/>
<sequence>MRATLGRIILFADLAGTVVFAAEGAMVAAARGLDLFGVMVLAFVVALGGGMIRDVLIGTVPPSAIQDWRYPVLAFLTGLAVFAGRWAVPTVPGWYPLSVLDAAGLSLFAVAGAEKALSRGIGPLAAAMMGMLTGVGGGVMRDVLLARVPLVLVSDIYATAALAGAALVVVGRRLALPTAPVAVAGGLLCFGLRLLALRYGWRLPAAAP</sequence>
<comment type="caution">
    <text evidence="9">The sequence shown here is derived from an EMBL/GenBank/DDBJ whole genome shotgun (WGS) entry which is preliminary data.</text>
</comment>
<dbReference type="OMA" id="DRRPFYW"/>
<gene>
    <name evidence="9" type="ORF">HLH33_05000</name>
</gene>
<dbReference type="Pfam" id="PF03458">
    <property type="entry name" value="Gly_transporter"/>
    <property type="match status" value="2"/>
</dbReference>
<evidence type="ECO:0000256" key="4">
    <source>
        <dbReference type="ARBA" id="ARBA00022692"/>
    </source>
</evidence>
<organism evidence="9 10">
    <name type="scientific">Gluconacetobacter diazotrophicus</name>
    <name type="common">Acetobacter diazotrophicus</name>
    <dbReference type="NCBI Taxonomy" id="33996"/>
    <lineage>
        <taxon>Bacteria</taxon>
        <taxon>Pseudomonadati</taxon>
        <taxon>Pseudomonadota</taxon>
        <taxon>Alphaproteobacteria</taxon>
        <taxon>Acetobacterales</taxon>
        <taxon>Acetobacteraceae</taxon>
        <taxon>Gluconacetobacter</taxon>
    </lineage>
</organism>
<feature type="transmembrane region" description="Helical" evidence="7">
    <location>
        <begin position="146"/>
        <end position="169"/>
    </location>
</feature>
<evidence type="ECO:0000256" key="2">
    <source>
        <dbReference type="ARBA" id="ARBA00008193"/>
    </source>
</evidence>
<proteinExistence type="inferred from homology"/>
<dbReference type="PANTHER" id="PTHR30506">
    <property type="entry name" value="INNER MEMBRANE PROTEIN"/>
    <property type="match status" value="1"/>
</dbReference>